<evidence type="ECO:0000313" key="9">
    <source>
        <dbReference type="Proteomes" id="UP001346869"/>
    </source>
</evidence>
<name>A0AAN7X5Q6_ELEMC</name>
<reference evidence="8 9" key="1">
    <citation type="journal article" date="2023" name="Genes (Basel)">
        <title>Chromosome-Level Genome Assembly and Circadian Gene Repertoire of the Patagonia Blennie Eleginops maclovinus-The Closest Ancestral Proxy of Antarctic Cryonotothenioids.</title>
        <authorList>
            <person name="Cheng C.C."/>
            <person name="Rivera-Colon A.G."/>
            <person name="Minhas B.F."/>
            <person name="Wilson L."/>
            <person name="Rayamajhi N."/>
            <person name="Vargas-Chacoff L."/>
            <person name="Catchen J.M."/>
        </authorList>
    </citation>
    <scope>NUCLEOTIDE SEQUENCE [LARGE SCALE GENOMIC DNA]</scope>
    <source>
        <strain evidence="8">JMC-PN-2008</strain>
    </source>
</reference>
<organism evidence="8 9">
    <name type="scientific">Eleginops maclovinus</name>
    <name type="common">Patagonian blennie</name>
    <name type="synonym">Eleginus maclovinus</name>
    <dbReference type="NCBI Taxonomy" id="56733"/>
    <lineage>
        <taxon>Eukaryota</taxon>
        <taxon>Metazoa</taxon>
        <taxon>Chordata</taxon>
        <taxon>Craniata</taxon>
        <taxon>Vertebrata</taxon>
        <taxon>Euteleostomi</taxon>
        <taxon>Actinopterygii</taxon>
        <taxon>Neopterygii</taxon>
        <taxon>Teleostei</taxon>
        <taxon>Neoteleostei</taxon>
        <taxon>Acanthomorphata</taxon>
        <taxon>Eupercaria</taxon>
        <taxon>Perciformes</taxon>
        <taxon>Notothenioidei</taxon>
        <taxon>Eleginopidae</taxon>
        <taxon>Eleginops</taxon>
    </lineage>
</organism>
<proteinExistence type="predicted"/>
<dbReference type="PANTHER" id="PTHR26451">
    <property type="entry name" value="G_PROTEIN_RECEP_F1_2 DOMAIN-CONTAINING PROTEIN"/>
    <property type="match status" value="1"/>
</dbReference>
<evidence type="ECO:0000256" key="5">
    <source>
        <dbReference type="ARBA" id="ARBA00023224"/>
    </source>
</evidence>
<comment type="caution">
    <text evidence="8">The sequence shown here is derived from an EMBL/GenBank/DDBJ whole genome shotgun (WGS) entry which is preliminary data.</text>
</comment>
<evidence type="ECO:0000259" key="7">
    <source>
        <dbReference type="PROSITE" id="PS50262"/>
    </source>
</evidence>
<keyword evidence="2 6" id="KW-0812">Transmembrane</keyword>
<sequence length="125" mass="14154">MNNIYGLSMSWCLNTSVFLIIAFTYLRILHATVKQGRSARSKAFQKCAPHLVVYVLYQTASVILIIIQRFPSLSQTIKRFFSILFIVIPPVINPIIYGLASKELRTSIVKHFYKCGSRSQKIGGV</sequence>
<protein>
    <recommendedName>
        <fullName evidence="7">G-protein coupled receptors family 1 profile domain-containing protein</fullName>
    </recommendedName>
</protein>
<keyword evidence="9" id="KW-1185">Reference proteome</keyword>
<keyword evidence="5" id="KW-0807">Transducer</keyword>
<gene>
    <name evidence="8" type="ORF">PBY51_002316</name>
</gene>
<comment type="subcellular location">
    <subcellularLocation>
        <location evidence="1">Membrane</location>
        <topology evidence="1">Multi-pass membrane protein</topology>
    </subcellularLocation>
</comment>
<dbReference type="InterPro" id="IPR017452">
    <property type="entry name" value="GPCR_Rhodpsn_7TM"/>
</dbReference>
<feature type="domain" description="G-protein coupled receptors family 1 profile" evidence="7">
    <location>
        <begin position="1"/>
        <end position="97"/>
    </location>
</feature>
<feature type="transmembrane region" description="Helical" evidence="6">
    <location>
        <begin position="6"/>
        <end position="26"/>
    </location>
</feature>
<keyword evidence="3 6" id="KW-1133">Transmembrane helix</keyword>
<evidence type="ECO:0000256" key="1">
    <source>
        <dbReference type="ARBA" id="ARBA00004141"/>
    </source>
</evidence>
<dbReference type="PANTHER" id="PTHR26451:SF889">
    <property type="entry name" value="OLFACTORY RECEPTOR 2A12-LIKE"/>
    <property type="match status" value="1"/>
</dbReference>
<dbReference type="InterPro" id="IPR000725">
    <property type="entry name" value="Olfact_rcpt"/>
</dbReference>
<dbReference type="AlphaFoldDB" id="A0AAN7X5Q6"/>
<evidence type="ECO:0000256" key="3">
    <source>
        <dbReference type="ARBA" id="ARBA00022989"/>
    </source>
</evidence>
<keyword evidence="4 6" id="KW-0472">Membrane</keyword>
<evidence type="ECO:0000256" key="6">
    <source>
        <dbReference type="SAM" id="Phobius"/>
    </source>
</evidence>
<evidence type="ECO:0000313" key="8">
    <source>
        <dbReference type="EMBL" id="KAK5858151.1"/>
    </source>
</evidence>
<dbReference type="Pfam" id="PF13853">
    <property type="entry name" value="7tm_4"/>
    <property type="match status" value="1"/>
</dbReference>
<feature type="transmembrane region" description="Helical" evidence="6">
    <location>
        <begin position="80"/>
        <end position="100"/>
    </location>
</feature>
<dbReference type="GO" id="GO:0005549">
    <property type="term" value="F:odorant binding"/>
    <property type="evidence" value="ECO:0007669"/>
    <property type="project" value="TreeGrafter"/>
</dbReference>
<accession>A0AAN7X5Q6</accession>
<evidence type="ECO:0000256" key="4">
    <source>
        <dbReference type="ARBA" id="ARBA00023136"/>
    </source>
</evidence>
<dbReference type="GO" id="GO:0016020">
    <property type="term" value="C:membrane"/>
    <property type="evidence" value="ECO:0007669"/>
    <property type="project" value="UniProtKB-SubCell"/>
</dbReference>
<dbReference type="GO" id="GO:0004984">
    <property type="term" value="F:olfactory receptor activity"/>
    <property type="evidence" value="ECO:0007669"/>
    <property type="project" value="InterPro"/>
</dbReference>
<evidence type="ECO:0000256" key="2">
    <source>
        <dbReference type="ARBA" id="ARBA00022692"/>
    </source>
</evidence>
<dbReference type="GO" id="GO:0007186">
    <property type="term" value="P:G protein-coupled receptor signaling pathway"/>
    <property type="evidence" value="ECO:0007669"/>
    <property type="project" value="InterPro"/>
</dbReference>
<dbReference type="Proteomes" id="UP001346869">
    <property type="component" value="Unassembled WGS sequence"/>
</dbReference>
<dbReference type="PROSITE" id="PS50262">
    <property type="entry name" value="G_PROTEIN_RECEP_F1_2"/>
    <property type="match status" value="1"/>
</dbReference>
<dbReference type="InterPro" id="IPR052921">
    <property type="entry name" value="GPCR1_Superfamily_Member"/>
</dbReference>
<dbReference type="EMBL" id="JAUZQC010000015">
    <property type="protein sequence ID" value="KAK5858151.1"/>
    <property type="molecule type" value="Genomic_DNA"/>
</dbReference>
<feature type="transmembrane region" description="Helical" evidence="6">
    <location>
        <begin position="47"/>
        <end position="68"/>
    </location>
</feature>
<dbReference type="Gene3D" id="1.20.1070.10">
    <property type="entry name" value="Rhodopsin 7-helix transmembrane proteins"/>
    <property type="match status" value="1"/>
</dbReference>
<reference evidence="8 9" key="2">
    <citation type="journal article" date="2023" name="Mol. Biol. Evol.">
        <title>Genomics of Secondarily Temperate Adaptation in the Only Non-Antarctic Icefish.</title>
        <authorList>
            <person name="Rivera-Colon A.G."/>
            <person name="Rayamajhi N."/>
            <person name="Minhas B.F."/>
            <person name="Madrigal G."/>
            <person name="Bilyk K.T."/>
            <person name="Yoon V."/>
            <person name="Hune M."/>
            <person name="Gregory S."/>
            <person name="Cheng C.H.C."/>
            <person name="Catchen J.M."/>
        </authorList>
    </citation>
    <scope>NUCLEOTIDE SEQUENCE [LARGE SCALE GENOMIC DNA]</scope>
    <source>
        <strain evidence="8">JMC-PN-2008</strain>
    </source>
</reference>
<dbReference type="SUPFAM" id="SSF81321">
    <property type="entry name" value="Family A G protein-coupled receptor-like"/>
    <property type="match status" value="1"/>
</dbReference>